<protein>
    <recommendedName>
        <fullName evidence="2">carbonic anhydrase</fullName>
        <ecNumber evidence="2">4.2.1.1</ecNumber>
    </recommendedName>
</protein>
<dbReference type="Proteomes" id="UP000440578">
    <property type="component" value="Unassembled WGS sequence"/>
</dbReference>
<dbReference type="GO" id="GO:0005886">
    <property type="term" value="C:plasma membrane"/>
    <property type="evidence" value="ECO:0007669"/>
    <property type="project" value="TreeGrafter"/>
</dbReference>
<dbReference type="AlphaFoldDB" id="A0A6A4WHZ5"/>
<reference evidence="8 9" key="1">
    <citation type="submission" date="2019-07" db="EMBL/GenBank/DDBJ databases">
        <title>Draft genome assembly of a fouling barnacle, Amphibalanus amphitrite (Darwin, 1854): The first reference genome for Thecostraca.</title>
        <authorList>
            <person name="Kim W."/>
        </authorList>
    </citation>
    <scope>NUCLEOTIDE SEQUENCE [LARGE SCALE GENOMIC DNA]</scope>
    <source>
        <strain evidence="8">SNU_AA5</strain>
        <tissue evidence="8">Soma without cirri and trophi</tissue>
    </source>
</reference>
<dbReference type="PANTHER" id="PTHR18952:SF265">
    <property type="entry name" value="CARBONIC ANHYDRASE"/>
    <property type="match status" value="1"/>
</dbReference>
<dbReference type="SMART" id="SM01057">
    <property type="entry name" value="Carb_anhydrase"/>
    <property type="match status" value="1"/>
</dbReference>
<comment type="caution">
    <text evidence="8">The sequence shown here is derived from an EMBL/GenBank/DDBJ whole genome shotgun (WGS) entry which is preliminary data.</text>
</comment>
<dbReference type="EC" id="4.2.1.1" evidence="2"/>
<keyword evidence="9" id="KW-1185">Reference proteome</keyword>
<evidence type="ECO:0000256" key="4">
    <source>
        <dbReference type="ARBA" id="ARBA00022833"/>
    </source>
</evidence>
<evidence type="ECO:0000256" key="3">
    <source>
        <dbReference type="ARBA" id="ARBA00022723"/>
    </source>
</evidence>
<evidence type="ECO:0000256" key="6">
    <source>
        <dbReference type="ARBA" id="ARBA00048348"/>
    </source>
</evidence>
<comment type="similarity">
    <text evidence="1">Belongs to the alpha-carbonic anhydrase family.</text>
</comment>
<dbReference type="PROSITE" id="PS51144">
    <property type="entry name" value="ALPHA_CA_2"/>
    <property type="match status" value="1"/>
</dbReference>
<accession>A0A6A4WHZ5</accession>
<evidence type="ECO:0000313" key="8">
    <source>
        <dbReference type="EMBL" id="KAF0302382.1"/>
    </source>
</evidence>
<evidence type="ECO:0000256" key="1">
    <source>
        <dbReference type="ARBA" id="ARBA00010718"/>
    </source>
</evidence>
<dbReference type="Gene3D" id="3.10.200.10">
    <property type="entry name" value="Alpha carbonic anhydrase"/>
    <property type="match status" value="2"/>
</dbReference>
<dbReference type="PANTHER" id="PTHR18952">
    <property type="entry name" value="CARBONIC ANHYDRASE"/>
    <property type="match status" value="1"/>
</dbReference>
<evidence type="ECO:0000256" key="2">
    <source>
        <dbReference type="ARBA" id="ARBA00012925"/>
    </source>
</evidence>
<dbReference type="Pfam" id="PF00194">
    <property type="entry name" value="Carb_anhydrase"/>
    <property type="match status" value="2"/>
</dbReference>
<evidence type="ECO:0000313" key="9">
    <source>
        <dbReference type="Proteomes" id="UP000440578"/>
    </source>
</evidence>
<evidence type="ECO:0000256" key="5">
    <source>
        <dbReference type="ARBA" id="ARBA00023239"/>
    </source>
</evidence>
<gene>
    <name evidence="8" type="primary">cah-5_2</name>
    <name evidence="8" type="ORF">FJT64_025518</name>
</gene>
<dbReference type="InterPro" id="IPR036398">
    <property type="entry name" value="CA_dom_sf"/>
</dbReference>
<dbReference type="OrthoDB" id="429145at2759"/>
<dbReference type="EMBL" id="VIIS01001067">
    <property type="protein sequence ID" value="KAF0302382.1"/>
    <property type="molecule type" value="Genomic_DNA"/>
</dbReference>
<feature type="domain" description="Alpha-carbonic anhydrase" evidence="7">
    <location>
        <begin position="1"/>
        <end position="139"/>
    </location>
</feature>
<dbReference type="InterPro" id="IPR023561">
    <property type="entry name" value="Carbonic_anhydrase_a-class"/>
</dbReference>
<keyword evidence="4" id="KW-0862">Zinc</keyword>
<proteinExistence type="inferred from homology"/>
<dbReference type="GO" id="GO:0004089">
    <property type="term" value="F:carbonate dehydratase activity"/>
    <property type="evidence" value="ECO:0007669"/>
    <property type="project" value="UniProtKB-EC"/>
</dbReference>
<comment type="catalytic activity">
    <reaction evidence="6">
        <text>hydrogencarbonate + H(+) = CO2 + H2O</text>
        <dbReference type="Rhea" id="RHEA:10748"/>
        <dbReference type="ChEBI" id="CHEBI:15377"/>
        <dbReference type="ChEBI" id="CHEBI:15378"/>
        <dbReference type="ChEBI" id="CHEBI:16526"/>
        <dbReference type="ChEBI" id="CHEBI:17544"/>
        <dbReference type="EC" id="4.2.1.1"/>
    </reaction>
</comment>
<sequence length="139" mass="15421">MGAVTWANHIPTTISGGRLPGTFVFEIFDMHWGANNSYGSEHTINGYRYPAELHLGFRNINAGRGIAPLAQSLHEIKEAGSSSQVASPPNMKQLLPKRLDRYVAYTGSPTAVIPCWGNVVWYVMLEPIRILERELELLA</sequence>
<dbReference type="SUPFAM" id="SSF51069">
    <property type="entry name" value="Carbonic anhydrase"/>
    <property type="match status" value="1"/>
</dbReference>
<organism evidence="8 9">
    <name type="scientific">Amphibalanus amphitrite</name>
    <name type="common">Striped barnacle</name>
    <name type="synonym">Balanus amphitrite</name>
    <dbReference type="NCBI Taxonomy" id="1232801"/>
    <lineage>
        <taxon>Eukaryota</taxon>
        <taxon>Metazoa</taxon>
        <taxon>Ecdysozoa</taxon>
        <taxon>Arthropoda</taxon>
        <taxon>Crustacea</taxon>
        <taxon>Multicrustacea</taxon>
        <taxon>Cirripedia</taxon>
        <taxon>Thoracica</taxon>
        <taxon>Thoracicalcarea</taxon>
        <taxon>Balanomorpha</taxon>
        <taxon>Balanoidea</taxon>
        <taxon>Balanidae</taxon>
        <taxon>Amphibalaninae</taxon>
        <taxon>Amphibalanus</taxon>
    </lineage>
</organism>
<keyword evidence="5" id="KW-0456">Lyase</keyword>
<keyword evidence="3" id="KW-0479">Metal-binding</keyword>
<dbReference type="InterPro" id="IPR001148">
    <property type="entry name" value="CA_dom"/>
</dbReference>
<name>A0A6A4WHZ5_AMPAM</name>
<evidence type="ECO:0000259" key="7">
    <source>
        <dbReference type="PROSITE" id="PS51144"/>
    </source>
</evidence>
<dbReference type="GO" id="GO:0008270">
    <property type="term" value="F:zinc ion binding"/>
    <property type="evidence" value="ECO:0007669"/>
    <property type="project" value="InterPro"/>
</dbReference>